<evidence type="ECO:0000313" key="4">
    <source>
        <dbReference type="Proteomes" id="UP000076722"/>
    </source>
</evidence>
<reference evidence="3 4" key="1">
    <citation type="journal article" date="2016" name="Mol. Biol. Evol.">
        <title>Comparative Genomics of Early-Diverging Mushroom-Forming Fungi Provides Insights into the Origins of Lignocellulose Decay Capabilities.</title>
        <authorList>
            <person name="Nagy L.G."/>
            <person name="Riley R."/>
            <person name="Tritt A."/>
            <person name="Adam C."/>
            <person name="Daum C."/>
            <person name="Floudas D."/>
            <person name="Sun H."/>
            <person name="Yadav J.S."/>
            <person name="Pangilinan J."/>
            <person name="Larsson K.H."/>
            <person name="Matsuura K."/>
            <person name="Barry K."/>
            <person name="Labutti K."/>
            <person name="Kuo R."/>
            <person name="Ohm R.A."/>
            <person name="Bhattacharya S.S."/>
            <person name="Shirouzu T."/>
            <person name="Yoshinaga Y."/>
            <person name="Martin F.M."/>
            <person name="Grigoriev I.V."/>
            <person name="Hibbett D.S."/>
        </authorList>
    </citation>
    <scope>NUCLEOTIDE SEQUENCE [LARGE SCALE GENOMIC DNA]</scope>
    <source>
        <strain evidence="3 4">HHB9708</strain>
    </source>
</reference>
<feature type="compositionally biased region" description="Basic and acidic residues" evidence="2">
    <location>
        <begin position="258"/>
        <end position="269"/>
    </location>
</feature>
<feature type="coiled-coil region" evidence="1">
    <location>
        <begin position="135"/>
        <end position="169"/>
    </location>
</feature>
<dbReference type="AlphaFoldDB" id="A0A164YNT7"/>
<feature type="compositionally biased region" description="Low complexity" evidence="2">
    <location>
        <begin position="213"/>
        <end position="222"/>
    </location>
</feature>
<feature type="compositionally biased region" description="Polar residues" evidence="2">
    <location>
        <begin position="48"/>
        <end position="59"/>
    </location>
</feature>
<dbReference type="Proteomes" id="UP000076722">
    <property type="component" value="Unassembled WGS sequence"/>
</dbReference>
<dbReference type="STRING" id="1314777.A0A164YNT7"/>
<feature type="region of interest" description="Disordered" evidence="2">
    <location>
        <begin position="1"/>
        <end position="122"/>
    </location>
</feature>
<organism evidence="3 4">
    <name type="scientific">Sistotremastrum niveocremeum HHB9708</name>
    <dbReference type="NCBI Taxonomy" id="1314777"/>
    <lineage>
        <taxon>Eukaryota</taxon>
        <taxon>Fungi</taxon>
        <taxon>Dikarya</taxon>
        <taxon>Basidiomycota</taxon>
        <taxon>Agaricomycotina</taxon>
        <taxon>Agaricomycetes</taxon>
        <taxon>Sistotremastrales</taxon>
        <taxon>Sistotremastraceae</taxon>
        <taxon>Sertulicium</taxon>
        <taxon>Sertulicium niveocremeum</taxon>
    </lineage>
</organism>
<gene>
    <name evidence="3" type="ORF">SISNIDRAFT_449819</name>
</gene>
<protein>
    <submittedName>
        <fullName evidence="3">Uncharacterized protein</fullName>
    </submittedName>
</protein>
<feature type="compositionally biased region" description="Polar residues" evidence="2">
    <location>
        <begin position="327"/>
        <end position="343"/>
    </location>
</feature>
<evidence type="ECO:0000256" key="2">
    <source>
        <dbReference type="SAM" id="MobiDB-lite"/>
    </source>
</evidence>
<feature type="region of interest" description="Disordered" evidence="2">
    <location>
        <begin position="209"/>
        <end position="228"/>
    </location>
</feature>
<sequence>MNSPAGPRPLHLVSSTLNSPQSTPITSPKPSSPRPTPDIKRDLKAQRRQSSICYSSGSPDSPLFQLRSSDGTAESRTRSPLSPRINLQRSNSLDRPVRTKTRPESLRGRTQPPGSPARESPMTLTEKYSPLLQFIAQKEQKCLELRSQLARHEEELAALKSKWEKIVSRGIPADVAPGTPNTPGIDLETLRGGVGKLLKGFTAHTQTHVQMPSLSLSSTSRASSEEDPLDEHNIALLPVPSPGQLWKSEEDGASVEIESEKESLGRERSISPSPSQSDVPFVLGSPPVISRTPSTRKASPVAPKPKLPAVHVTPEPSLPSSREKTLRTPSPSRSAQSKNELQTPSSPPFMPPASSIPFQFPIDLVTDFKRDAGKKIGDGLTRTHKRASTLFSDMSSTFLAAIAPLPATSPLKNSPSALSLLDEMDEQEESSVGEVMKPDTMSPTVEAPAPTNGVAKRQKESPTAAVSITPGTESEDEWNW</sequence>
<dbReference type="OrthoDB" id="3204900at2759"/>
<keyword evidence="1" id="KW-0175">Coiled coil</keyword>
<keyword evidence="4" id="KW-1185">Reference proteome</keyword>
<proteinExistence type="predicted"/>
<feature type="region of interest" description="Disordered" evidence="2">
    <location>
        <begin position="237"/>
        <end position="355"/>
    </location>
</feature>
<feature type="region of interest" description="Disordered" evidence="2">
    <location>
        <begin position="423"/>
        <end position="480"/>
    </location>
</feature>
<accession>A0A164YNT7</accession>
<feature type="compositionally biased region" description="Basic and acidic residues" evidence="2">
    <location>
        <begin position="95"/>
        <end position="107"/>
    </location>
</feature>
<feature type="compositionally biased region" description="Low complexity" evidence="2">
    <location>
        <begin position="19"/>
        <end position="29"/>
    </location>
</feature>
<feature type="compositionally biased region" description="Polar residues" evidence="2">
    <location>
        <begin position="66"/>
        <end position="93"/>
    </location>
</feature>
<name>A0A164YNT7_9AGAM</name>
<evidence type="ECO:0000313" key="3">
    <source>
        <dbReference type="EMBL" id="KZS97098.1"/>
    </source>
</evidence>
<dbReference type="EMBL" id="KV419397">
    <property type="protein sequence ID" value="KZS97098.1"/>
    <property type="molecule type" value="Genomic_DNA"/>
</dbReference>
<evidence type="ECO:0000256" key="1">
    <source>
        <dbReference type="SAM" id="Coils"/>
    </source>
</evidence>